<reference evidence="5" key="1">
    <citation type="submission" date="2018-05" db="EMBL/GenBank/DDBJ databases">
        <authorList>
            <person name="Lanie J.A."/>
            <person name="Ng W.-L."/>
            <person name="Kazmierczak K.M."/>
            <person name="Andrzejewski T.M."/>
            <person name="Davidsen T.M."/>
            <person name="Wayne K.J."/>
            <person name="Tettelin H."/>
            <person name="Glass J.I."/>
            <person name="Rusch D."/>
            <person name="Podicherti R."/>
            <person name="Tsui H.-C.T."/>
            <person name="Winkler M.E."/>
        </authorList>
    </citation>
    <scope>NUCLEOTIDE SEQUENCE</scope>
</reference>
<sequence>VHLAQDGRRSNREIAQELGLGEGTVRGRIKRLQENNIIKIQALTSFAGPEPSIMAYIGVRADLAQVEETAGAIADMAVVRFVATMMGRYDILV</sequence>
<dbReference type="InterPro" id="IPR000485">
    <property type="entry name" value="AsnC-type_HTH_dom"/>
</dbReference>
<dbReference type="InterPro" id="IPR036390">
    <property type="entry name" value="WH_DNA-bd_sf"/>
</dbReference>
<evidence type="ECO:0000313" key="5">
    <source>
        <dbReference type="EMBL" id="SVA69486.1"/>
    </source>
</evidence>
<dbReference type="SUPFAM" id="SSF46785">
    <property type="entry name" value="Winged helix' DNA-binding domain"/>
    <property type="match status" value="1"/>
</dbReference>
<dbReference type="PANTHER" id="PTHR30154">
    <property type="entry name" value="LEUCINE-RESPONSIVE REGULATORY PROTEIN"/>
    <property type="match status" value="1"/>
</dbReference>
<dbReference type="InterPro" id="IPR019888">
    <property type="entry name" value="Tscrpt_reg_AsnC-like"/>
</dbReference>
<feature type="non-terminal residue" evidence="5">
    <location>
        <position position="1"/>
    </location>
</feature>
<dbReference type="EMBL" id="UINC01016744">
    <property type="protein sequence ID" value="SVA69486.1"/>
    <property type="molecule type" value="Genomic_DNA"/>
</dbReference>
<dbReference type="AlphaFoldDB" id="A0A381XXG5"/>
<name>A0A381XXG5_9ZZZZ</name>
<dbReference type="Pfam" id="PF13412">
    <property type="entry name" value="HTH_24"/>
    <property type="match status" value="1"/>
</dbReference>
<keyword evidence="2" id="KW-0238">DNA-binding</keyword>
<dbReference type="GO" id="GO:0043200">
    <property type="term" value="P:response to amino acid"/>
    <property type="evidence" value="ECO:0007669"/>
    <property type="project" value="TreeGrafter"/>
</dbReference>
<dbReference type="GO" id="GO:0005829">
    <property type="term" value="C:cytosol"/>
    <property type="evidence" value="ECO:0007669"/>
    <property type="project" value="TreeGrafter"/>
</dbReference>
<dbReference type="PANTHER" id="PTHR30154:SF34">
    <property type="entry name" value="TRANSCRIPTIONAL REGULATOR AZLB"/>
    <property type="match status" value="1"/>
</dbReference>
<proteinExistence type="predicted"/>
<organism evidence="5">
    <name type="scientific">marine metagenome</name>
    <dbReference type="NCBI Taxonomy" id="408172"/>
    <lineage>
        <taxon>unclassified sequences</taxon>
        <taxon>metagenomes</taxon>
        <taxon>ecological metagenomes</taxon>
    </lineage>
</organism>
<dbReference type="PRINTS" id="PR00033">
    <property type="entry name" value="HTHASNC"/>
</dbReference>
<feature type="non-terminal residue" evidence="5">
    <location>
        <position position="93"/>
    </location>
</feature>
<evidence type="ECO:0000259" key="4">
    <source>
        <dbReference type="PROSITE" id="PS50956"/>
    </source>
</evidence>
<dbReference type="PROSITE" id="PS50956">
    <property type="entry name" value="HTH_ASNC_2"/>
    <property type="match status" value="1"/>
</dbReference>
<dbReference type="Gene3D" id="1.10.10.10">
    <property type="entry name" value="Winged helix-like DNA-binding domain superfamily/Winged helix DNA-binding domain"/>
    <property type="match status" value="1"/>
</dbReference>
<evidence type="ECO:0000256" key="1">
    <source>
        <dbReference type="ARBA" id="ARBA00023015"/>
    </source>
</evidence>
<dbReference type="SMART" id="SM00344">
    <property type="entry name" value="HTH_ASNC"/>
    <property type="match status" value="1"/>
</dbReference>
<dbReference type="GO" id="GO:0043565">
    <property type="term" value="F:sequence-specific DNA binding"/>
    <property type="evidence" value="ECO:0007669"/>
    <property type="project" value="InterPro"/>
</dbReference>
<feature type="domain" description="HTH asnC-type" evidence="4">
    <location>
        <begin position="1"/>
        <end position="60"/>
    </location>
</feature>
<keyword evidence="1" id="KW-0805">Transcription regulation</keyword>
<protein>
    <recommendedName>
        <fullName evidence="4">HTH asnC-type domain-containing protein</fullName>
    </recommendedName>
</protein>
<accession>A0A381XXG5</accession>
<dbReference type="InterPro" id="IPR036388">
    <property type="entry name" value="WH-like_DNA-bd_sf"/>
</dbReference>
<gene>
    <name evidence="5" type="ORF">METZ01_LOCUS122340</name>
</gene>
<evidence type="ECO:0000256" key="2">
    <source>
        <dbReference type="ARBA" id="ARBA00023125"/>
    </source>
</evidence>
<evidence type="ECO:0000256" key="3">
    <source>
        <dbReference type="ARBA" id="ARBA00023163"/>
    </source>
</evidence>
<keyword evidence="3" id="KW-0804">Transcription</keyword>